<reference evidence="2" key="1">
    <citation type="submission" date="2018-02" db="EMBL/GenBank/DDBJ databases">
        <authorList>
            <person name="Cohen D.B."/>
            <person name="Kent A.D."/>
        </authorList>
    </citation>
    <scope>NUCLEOTIDE SEQUENCE</scope>
</reference>
<gene>
    <name evidence="2" type="ORF">FSB_LOCUS1769</name>
</gene>
<sequence length="240" mass="26870">MRRGRAARLARDHGARPSGAQNGSCVAYLLESSRRLLSNDIKFVRIGVQEERVMAPGSWGARAIFRAGKTLRAKAVVQGENASDLQRIFPYFLSVFARIFDLAPEVSFRRSWYHRKACATLSLKVLDLQETGFGFARYGSANRGHWSVFGPSEAIFPIEIPARPGKFLTIREFHVVSEHVLFPTYPGLWINSLGELGFAKIWSREQRPLGMFLIPGGHFLVEIPAWSGGALDDPRVARRS</sequence>
<evidence type="ECO:0000313" key="2">
    <source>
        <dbReference type="EMBL" id="SPC73887.1"/>
    </source>
</evidence>
<accession>A0A2N9E4L0</accession>
<organism evidence="2">
    <name type="scientific">Fagus sylvatica</name>
    <name type="common">Beechnut</name>
    <dbReference type="NCBI Taxonomy" id="28930"/>
    <lineage>
        <taxon>Eukaryota</taxon>
        <taxon>Viridiplantae</taxon>
        <taxon>Streptophyta</taxon>
        <taxon>Embryophyta</taxon>
        <taxon>Tracheophyta</taxon>
        <taxon>Spermatophyta</taxon>
        <taxon>Magnoliopsida</taxon>
        <taxon>eudicotyledons</taxon>
        <taxon>Gunneridae</taxon>
        <taxon>Pentapetalae</taxon>
        <taxon>rosids</taxon>
        <taxon>fabids</taxon>
        <taxon>Fagales</taxon>
        <taxon>Fagaceae</taxon>
        <taxon>Fagus</taxon>
    </lineage>
</organism>
<protein>
    <submittedName>
        <fullName evidence="2">Uncharacterized protein</fullName>
    </submittedName>
</protein>
<name>A0A2N9E4L0_FAGSY</name>
<feature type="region of interest" description="Disordered" evidence="1">
    <location>
        <begin position="1"/>
        <end position="20"/>
    </location>
</feature>
<proteinExistence type="predicted"/>
<dbReference type="AlphaFoldDB" id="A0A2N9E4L0"/>
<dbReference type="EMBL" id="OIVN01000080">
    <property type="protein sequence ID" value="SPC73887.1"/>
    <property type="molecule type" value="Genomic_DNA"/>
</dbReference>
<evidence type="ECO:0000256" key="1">
    <source>
        <dbReference type="SAM" id="MobiDB-lite"/>
    </source>
</evidence>